<reference evidence="3" key="1">
    <citation type="journal article" date="2019" name="Int. J. Syst. Evol. Microbiol.">
        <title>The Global Catalogue of Microorganisms (GCM) 10K type strain sequencing project: providing services to taxonomists for standard genome sequencing and annotation.</title>
        <authorList>
            <consortium name="The Broad Institute Genomics Platform"/>
            <consortium name="The Broad Institute Genome Sequencing Center for Infectious Disease"/>
            <person name="Wu L."/>
            <person name="Ma J."/>
        </authorList>
    </citation>
    <scope>NUCLEOTIDE SEQUENCE [LARGE SCALE GENOMIC DNA]</scope>
    <source>
        <strain evidence="3">CCUG 2113</strain>
    </source>
</reference>
<comment type="caution">
    <text evidence="2">The sequence shown here is derived from an EMBL/GenBank/DDBJ whole genome shotgun (WGS) entry which is preliminary data.</text>
</comment>
<gene>
    <name evidence="2" type="ORF">ACFOW3_26185</name>
</gene>
<protein>
    <submittedName>
        <fullName evidence="2">Uncharacterized protein</fullName>
    </submittedName>
</protein>
<sequence length="140" mass="14971">MKNKIPLLLVATLSLAVASLAHAGKAERDFFAAEVAPALKTAASTLKQSCGCDVKMDVKQDSFQTVDHLRQVRYAAGTIVDNAPRYCNDAPSKAAVCQLKTLEFARTGTTAFKFAAGKGAITLDESSYPSWDMLAAELDK</sequence>
<feature type="chain" id="PRO_5046949370" evidence="1">
    <location>
        <begin position="24"/>
        <end position="140"/>
    </location>
</feature>
<accession>A0ABV8DIQ0</accession>
<evidence type="ECO:0000313" key="2">
    <source>
        <dbReference type="EMBL" id="MFC3938113.1"/>
    </source>
</evidence>
<name>A0ABV8DIQ0_9BURK</name>
<keyword evidence="3" id="KW-1185">Reference proteome</keyword>
<evidence type="ECO:0000313" key="3">
    <source>
        <dbReference type="Proteomes" id="UP001595693"/>
    </source>
</evidence>
<proteinExistence type="predicted"/>
<keyword evidence="1" id="KW-0732">Signal</keyword>
<evidence type="ECO:0000256" key="1">
    <source>
        <dbReference type="SAM" id="SignalP"/>
    </source>
</evidence>
<feature type="signal peptide" evidence="1">
    <location>
        <begin position="1"/>
        <end position="23"/>
    </location>
</feature>
<organism evidence="2 3">
    <name type="scientific">Acidovorax facilis</name>
    <dbReference type="NCBI Taxonomy" id="12917"/>
    <lineage>
        <taxon>Bacteria</taxon>
        <taxon>Pseudomonadati</taxon>
        <taxon>Pseudomonadota</taxon>
        <taxon>Betaproteobacteria</taxon>
        <taxon>Burkholderiales</taxon>
        <taxon>Comamonadaceae</taxon>
        <taxon>Acidovorax</taxon>
    </lineage>
</organism>
<dbReference type="EMBL" id="JBHSAJ010000167">
    <property type="protein sequence ID" value="MFC3938113.1"/>
    <property type="molecule type" value="Genomic_DNA"/>
</dbReference>
<dbReference type="Proteomes" id="UP001595693">
    <property type="component" value="Unassembled WGS sequence"/>
</dbReference>
<dbReference type="RefSeq" id="WP_055401120.1">
    <property type="nucleotide sequence ID" value="NZ_CP183985.1"/>
</dbReference>